<comment type="caution">
    <text evidence="11">The sequence shown here is derived from an EMBL/GenBank/DDBJ whole genome shotgun (WGS) entry which is preliminary data.</text>
</comment>
<protein>
    <recommendedName>
        <fullName evidence="2 9">Heme chaperone HemW</fullName>
    </recommendedName>
</protein>
<keyword evidence="9" id="KW-0004">4Fe-4S</keyword>
<keyword evidence="9" id="KW-0963">Cytoplasm</keyword>
<keyword evidence="6 9" id="KW-0408">Iron</keyword>
<evidence type="ECO:0000256" key="1">
    <source>
        <dbReference type="ARBA" id="ARBA00006100"/>
    </source>
</evidence>
<dbReference type="NCBIfam" id="TIGR00539">
    <property type="entry name" value="hemN_rel"/>
    <property type="match status" value="1"/>
</dbReference>
<dbReference type="SFLD" id="SFLDG01082">
    <property type="entry name" value="B12-binding_domain_containing"/>
    <property type="match status" value="1"/>
</dbReference>
<evidence type="ECO:0000256" key="5">
    <source>
        <dbReference type="ARBA" id="ARBA00022723"/>
    </source>
</evidence>
<evidence type="ECO:0000256" key="8">
    <source>
        <dbReference type="ARBA" id="ARBA00023186"/>
    </source>
</evidence>
<dbReference type="GO" id="GO:0046872">
    <property type="term" value="F:metal ion binding"/>
    <property type="evidence" value="ECO:0007669"/>
    <property type="project" value="UniProtKB-UniRule"/>
</dbReference>
<dbReference type="PANTHER" id="PTHR13932:SF5">
    <property type="entry name" value="RADICAL S-ADENOSYL METHIONINE DOMAIN-CONTAINING PROTEIN 1, MITOCHONDRIAL"/>
    <property type="match status" value="1"/>
</dbReference>
<evidence type="ECO:0000313" key="12">
    <source>
        <dbReference type="Proteomes" id="UP000568839"/>
    </source>
</evidence>
<dbReference type="InterPro" id="IPR013785">
    <property type="entry name" value="Aldolase_TIM"/>
</dbReference>
<comment type="subcellular location">
    <subcellularLocation>
        <location evidence="9">Cytoplasm</location>
    </subcellularLocation>
</comment>
<dbReference type="Pfam" id="PF04055">
    <property type="entry name" value="Radical_SAM"/>
    <property type="match status" value="1"/>
</dbReference>
<keyword evidence="11" id="KW-0560">Oxidoreductase</keyword>
<comment type="function">
    <text evidence="9">Probably acts as a heme chaperone, transferring heme to an unknown acceptor. Binds one molecule of heme per monomer, possibly covalently. Binds 1 [4Fe-4S] cluster. The cluster is coordinated with 3 cysteines and an exchangeable S-adenosyl-L-methionine.</text>
</comment>
<dbReference type="PROSITE" id="PS51918">
    <property type="entry name" value="RADICAL_SAM"/>
    <property type="match status" value="1"/>
</dbReference>
<dbReference type="SFLD" id="SFLDS00029">
    <property type="entry name" value="Radical_SAM"/>
    <property type="match status" value="1"/>
</dbReference>
<dbReference type="GO" id="GO:0051539">
    <property type="term" value="F:4 iron, 4 sulfur cluster binding"/>
    <property type="evidence" value="ECO:0007669"/>
    <property type="project" value="UniProtKB-UniRule"/>
</dbReference>
<comment type="similarity">
    <text evidence="1">Belongs to the anaerobic coproporphyrinogen-III oxidase family. HemW subfamily.</text>
</comment>
<dbReference type="Proteomes" id="UP000568839">
    <property type="component" value="Unassembled WGS sequence"/>
</dbReference>
<dbReference type="PANTHER" id="PTHR13932">
    <property type="entry name" value="COPROPORPHYRINIGEN III OXIDASE"/>
    <property type="match status" value="1"/>
</dbReference>
<dbReference type="SUPFAM" id="SSF102114">
    <property type="entry name" value="Radical SAM enzymes"/>
    <property type="match status" value="1"/>
</dbReference>
<evidence type="ECO:0000259" key="10">
    <source>
        <dbReference type="PROSITE" id="PS51918"/>
    </source>
</evidence>
<dbReference type="Pfam" id="PF06969">
    <property type="entry name" value="HemN_C"/>
    <property type="match status" value="1"/>
</dbReference>
<dbReference type="Gene3D" id="3.20.20.70">
    <property type="entry name" value="Aldolase class I"/>
    <property type="match status" value="1"/>
</dbReference>
<keyword evidence="12" id="KW-1185">Reference proteome</keyword>
<dbReference type="InterPro" id="IPR006638">
    <property type="entry name" value="Elp3/MiaA/NifB-like_rSAM"/>
</dbReference>
<sequence>MKKGAYIHIPFCQHICHYCDFNKVLIKNQPVDQYIQALQDEGKKRLSGSLQHLDTLYVGGGTPTSLSADQLRTLFTNLQEAGLSWSHQSEVTVEVNPDGVDDSRLYALKDAGVNRLSIGVQTFDPELLETIGRTHDAGDVALTVKRARELGFNNISIDLMFALPGQTLKQWEATIQKAIELEPDHISAYGLKIEAKTQFYNWLQAGKLTKLSEDEEADMYDLLLSNLEDAGYNQYEISNFAKKGKESEHNLLYWRNQPYLALGAGAHGYVEGERYGNLLPIPHYLKTVQKGELPERTRQAVPVKEQMEEEMFLGLRLQEGVCMDRFNHKFSTSFQNVYGDTCAQLIDDGLLTNDNGQLKLTEKGKYLGNEVFASFLIDA</sequence>
<keyword evidence="4 9" id="KW-0949">S-adenosyl-L-methionine</keyword>
<evidence type="ECO:0000256" key="2">
    <source>
        <dbReference type="ARBA" id="ARBA00017228"/>
    </source>
</evidence>
<dbReference type="SFLD" id="SFLDG01065">
    <property type="entry name" value="anaerobic_coproporphyrinogen-I"/>
    <property type="match status" value="1"/>
</dbReference>
<evidence type="ECO:0000256" key="3">
    <source>
        <dbReference type="ARBA" id="ARBA00022617"/>
    </source>
</evidence>
<gene>
    <name evidence="11" type="ORF">HNR44_000767</name>
</gene>
<dbReference type="SFLD" id="SFLDF00562">
    <property type="entry name" value="HemN-like__clustered_with_heat"/>
    <property type="match status" value="1"/>
</dbReference>
<dbReference type="InterPro" id="IPR007197">
    <property type="entry name" value="rSAM"/>
</dbReference>
<keyword evidence="8 9" id="KW-0143">Chaperone</keyword>
<evidence type="ECO:0000313" key="11">
    <source>
        <dbReference type="EMBL" id="MBB6448818.1"/>
    </source>
</evidence>
<proteinExistence type="inferred from homology"/>
<dbReference type="InterPro" id="IPR058240">
    <property type="entry name" value="rSAM_sf"/>
</dbReference>
<evidence type="ECO:0000256" key="7">
    <source>
        <dbReference type="ARBA" id="ARBA00023014"/>
    </source>
</evidence>
<dbReference type="CDD" id="cd01335">
    <property type="entry name" value="Radical_SAM"/>
    <property type="match status" value="1"/>
</dbReference>
<dbReference type="AlphaFoldDB" id="A0A841Q0D4"/>
<keyword evidence="7 9" id="KW-0411">Iron-sulfur</keyword>
<dbReference type="InterPro" id="IPR034505">
    <property type="entry name" value="Coproporphyrinogen-III_oxidase"/>
</dbReference>
<dbReference type="SFLD" id="SFLDF00288">
    <property type="entry name" value="HemN-like__clustered_with_nucl"/>
    <property type="match status" value="1"/>
</dbReference>
<keyword evidence="5 9" id="KW-0479">Metal-binding</keyword>
<accession>A0A841Q0D4</accession>
<reference evidence="11 12" key="1">
    <citation type="submission" date="2020-08" db="EMBL/GenBank/DDBJ databases">
        <title>Genomic Encyclopedia of Type Strains, Phase IV (KMG-IV): sequencing the most valuable type-strain genomes for metagenomic binning, comparative biology and taxonomic classification.</title>
        <authorList>
            <person name="Goeker M."/>
        </authorList>
    </citation>
    <scope>NUCLEOTIDE SEQUENCE [LARGE SCALE GENOMIC DNA]</scope>
    <source>
        <strain evidence="11 12">DSM 21769</strain>
    </source>
</reference>
<dbReference type="InterPro" id="IPR010723">
    <property type="entry name" value="HemN_C"/>
</dbReference>
<evidence type="ECO:0000256" key="9">
    <source>
        <dbReference type="RuleBase" id="RU364116"/>
    </source>
</evidence>
<keyword evidence="3 9" id="KW-0349">Heme</keyword>
<dbReference type="SMART" id="SM00729">
    <property type="entry name" value="Elp3"/>
    <property type="match status" value="1"/>
</dbReference>
<dbReference type="EMBL" id="JACHHJ010000001">
    <property type="protein sequence ID" value="MBB6448818.1"/>
    <property type="molecule type" value="Genomic_DNA"/>
</dbReference>
<evidence type="ECO:0000256" key="6">
    <source>
        <dbReference type="ARBA" id="ARBA00023004"/>
    </source>
</evidence>
<feature type="domain" description="Radical SAM core" evidence="10">
    <location>
        <begin position="1"/>
        <end position="233"/>
    </location>
</feature>
<name>A0A841Q0D4_9BACL</name>
<dbReference type="GO" id="GO:0004109">
    <property type="term" value="F:coproporphyrinogen oxidase activity"/>
    <property type="evidence" value="ECO:0007669"/>
    <property type="project" value="InterPro"/>
</dbReference>
<dbReference type="InterPro" id="IPR004559">
    <property type="entry name" value="HemW-like"/>
</dbReference>
<evidence type="ECO:0000256" key="4">
    <source>
        <dbReference type="ARBA" id="ARBA00022691"/>
    </source>
</evidence>
<organism evidence="11 12">
    <name type="scientific">Geomicrobium halophilum</name>
    <dbReference type="NCBI Taxonomy" id="549000"/>
    <lineage>
        <taxon>Bacteria</taxon>
        <taxon>Bacillati</taxon>
        <taxon>Bacillota</taxon>
        <taxon>Bacilli</taxon>
        <taxon>Bacillales</taxon>
        <taxon>Geomicrobium</taxon>
    </lineage>
</organism>
<dbReference type="GO" id="GO:0006779">
    <property type="term" value="P:porphyrin-containing compound biosynthetic process"/>
    <property type="evidence" value="ECO:0007669"/>
    <property type="project" value="InterPro"/>
</dbReference>
<dbReference type="RefSeq" id="WP_184402758.1">
    <property type="nucleotide sequence ID" value="NZ_JACHHJ010000001.1"/>
</dbReference>
<dbReference type="GO" id="GO:0005737">
    <property type="term" value="C:cytoplasm"/>
    <property type="evidence" value="ECO:0007669"/>
    <property type="project" value="UniProtKB-SubCell"/>
</dbReference>